<dbReference type="GO" id="GO:0051536">
    <property type="term" value="F:iron-sulfur cluster binding"/>
    <property type="evidence" value="ECO:0007669"/>
    <property type="project" value="UniProtKB-KW"/>
</dbReference>
<dbReference type="EMBL" id="JACJII010000001">
    <property type="protein sequence ID" value="MBA9005929.1"/>
    <property type="molecule type" value="Genomic_DNA"/>
</dbReference>
<dbReference type="SFLD" id="SFLDS00029">
    <property type="entry name" value="Radical_SAM"/>
    <property type="match status" value="1"/>
</dbReference>
<dbReference type="GO" id="GO:0046872">
    <property type="term" value="F:metal ion binding"/>
    <property type="evidence" value="ECO:0007669"/>
    <property type="project" value="UniProtKB-KW"/>
</dbReference>
<gene>
    <name evidence="7" type="ORF">HNR21_004811</name>
</gene>
<evidence type="ECO:0000313" key="7">
    <source>
        <dbReference type="EMBL" id="MBA9005929.1"/>
    </source>
</evidence>
<accession>A0A7W3N1U5</accession>
<organism evidence="7 8">
    <name type="scientific">Thermomonospora cellulosilytica</name>
    <dbReference type="NCBI Taxonomy" id="1411118"/>
    <lineage>
        <taxon>Bacteria</taxon>
        <taxon>Bacillati</taxon>
        <taxon>Actinomycetota</taxon>
        <taxon>Actinomycetes</taxon>
        <taxon>Streptosporangiales</taxon>
        <taxon>Thermomonosporaceae</taxon>
        <taxon>Thermomonospora</taxon>
    </lineage>
</organism>
<dbReference type="SFLD" id="SFLDG01386">
    <property type="entry name" value="main_SPASM_domain-containing"/>
    <property type="match status" value="1"/>
</dbReference>
<feature type="domain" description="Radical SAM core" evidence="6">
    <location>
        <begin position="20"/>
        <end position="235"/>
    </location>
</feature>
<dbReference type="InterPro" id="IPR007197">
    <property type="entry name" value="rSAM"/>
</dbReference>
<dbReference type="PANTHER" id="PTHR11228:SF7">
    <property type="entry name" value="PQQA PEPTIDE CYCLASE"/>
    <property type="match status" value="1"/>
</dbReference>
<dbReference type="PROSITE" id="PS51918">
    <property type="entry name" value="RADICAL_SAM"/>
    <property type="match status" value="1"/>
</dbReference>
<dbReference type="CDD" id="cd01335">
    <property type="entry name" value="Radical_SAM"/>
    <property type="match status" value="1"/>
</dbReference>
<evidence type="ECO:0000256" key="2">
    <source>
        <dbReference type="ARBA" id="ARBA00022723"/>
    </source>
</evidence>
<evidence type="ECO:0000256" key="3">
    <source>
        <dbReference type="ARBA" id="ARBA00023004"/>
    </source>
</evidence>
<evidence type="ECO:0000256" key="4">
    <source>
        <dbReference type="ARBA" id="ARBA00023014"/>
    </source>
</evidence>
<dbReference type="Pfam" id="PF04055">
    <property type="entry name" value="Radical_SAM"/>
    <property type="match status" value="1"/>
</dbReference>
<comment type="caution">
    <text evidence="7">The sequence shown here is derived from an EMBL/GenBank/DDBJ whole genome shotgun (WGS) entry which is preliminary data.</text>
</comment>
<dbReference type="InterPro" id="IPR050377">
    <property type="entry name" value="Radical_SAM_PqqE_MftC-like"/>
</dbReference>
<reference evidence="7 8" key="1">
    <citation type="submission" date="2020-08" db="EMBL/GenBank/DDBJ databases">
        <title>Sequencing the genomes of 1000 actinobacteria strains.</title>
        <authorList>
            <person name="Klenk H.-P."/>
        </authorList>
    </citation>
    <scope>NUCLEOTIDE SEQUENCE [LARGE SCALE GENOMIC DNA]</scope>
    <source>
        <strain evidence="7 8">DSM 45823</strain>
    </source>
</reference>
<dbReference type="InterPro" id="IPR013785">
    <property type="entry name" value="Aldolase_TIM"/>
</dbReference>
<keyword evidence="1" id="KW-0949">S-adenosyl-L-methionine</keyword>
<proteinExistence type="predicted"/>
<evidence type="ECO:0000259" key="6">
    <source>
        <dbReference type="PROSITE" id="PS51918"/>
    </source>
</evidence>
<evidence type="ECO:0000256" key="1">
    <source>
        <dbReference type="ARBA" id="ARBA00022691"/>
    </source>
</evidence>
<dbReference type="InterPro" id="IPR058240">
    <property type="entry name" value="rSAM_sf"/>
</dbReference>
<dbReference type="AlphaFoldDB" id="A0A7W3N1U5"/>
<dbReference type="Gene3D" id="3.20.20.70">
    <property type="entry name" value="Aldolase class I"/>
    <property type="match status" value="1"/>
</dbReference>
<sequence length="385" mass="40724">MKRLIVDTHAASCYFRTSVPGDGRKALVQITERCNLHCAHCFVSSTREGLDMAYQDLVEMVVPRLLAARVRRITLTGGEPFAHPDLLRLCRHLTGLGLPVGICSNATLISDEQIAELAALGGVHVNVSLDGFSADSHGKFRGNRSSFQITVDTIRRLADAGLLQGLLSTPNALTFPREFEELCAFAVEVGAEYVLMNPLSSMGRGVKSKDRMAADTAVMDEIRRLTDRFRGQGVDVVHIRFPNGGQEGKPLSGCDAGKLIYVFADGEVAVCPYLVFAARTPHSQHPDSDFLVGNILDPAIADTAVADALDGYDTGRLAMGVNPTCTSCGMNSRCGKGCPAAVIASGGRIGGVDTGQCPVTGPAPAGPLLQIGRPPTRPARPAGSA</sequence>
<evidence type="ECO:0000256" key="5">
    <source>
        <dbReference type="SAM" id="MobiDB-lite"/>
    </source>
</evidence>
<keyword evidence="4" id="KW-0411">Iron-sulfur</keyword>
<dbReference type="SUPFAM" id="SSF102114">
    <property type="entry name" value="Radical SAM enzymes"/>
    <property type="match status" value="1"/>
</dbReference>
<name>A0A7W3N1U5_9ACTN</name>
<keyword evidence="3" id="KW-0408">Iron</keyword>
<keyword evidence="8" id="KW-1185">Reference proteome</keyword>
<dbReference type="GO" id="GO:0003824">
    <property type="term" value="F:catalytic activity"/>
    <property type="evidence" value="ECO:0007669"/>
    <property type="project" value="InterPro"/>
</dbReference>
<keyword evidence="2" id="KW-0479">Metal-binding</keyword>
<dbReference type="InterPro" id="IPR006638">
    <property type="entry name" value="Elp3/MiaA/NifB-like_rSAM"/>
</dbReference>
<dbReference type="PANTHER" id="PTHR11228">
    <property type="entry name" value="RADICAL SAM DOMAIN PROTEIN"/>
    <property type="match status" value="1"/>
</dbReference>
<dbReference type="RefSeq" id="WP_220500279.1">
    <property type="nucleotide sequence ID" value="NZ_JACJII010000001.1"/>
</dbReference>
<dbReference type="SMART" id="SM00729">
    <property type="entry name" value="Elp3"/>
    <property type="match status" value="1"/>
</dbReference>
<protein>
    <submittedName>
        <fullName evidence="7">Radical SAM protein with 4Fe4S-binding SPASM domain</fullName>
    </submittedName>
</protein>
<dbReference type="Proteomes" id="UP000539313">
    <property type="component" value="Unassembled WGS sequence"/>
</dbReference>
<feature type="region of interest" description="Disordered" evidence="5">
    <location>
        <begin position="363"/>
        <end position="385"/>
    </location>
</feature>
<dbReference type="SFLD" id="SFLDG01067">
    <property type="entry name" value="SPASM/twitch_domain_containing"/>
    <property type="match status" value="1"/>
</dbReference>
<evidence type="ECO:0000313" key="8">
    <source>
        <dbReference type="Proteomes" id="UP000539313"/>
    </source>
</evidence>